<dbReference type="InterPro" id="IPR036396">
    <property type="entry name" value="Cyt_P450_sf"/>
</dbReference>
<protein>
    <submittedName>
        <fullName evidence="4">Uncharacterized protein</fullName>
    </submittedName>
</protein>
<dbReference type="GO" id="GO:0016705">
    <property type="term" value="F:oxidoreductase activity, acting on paired donors, with incorporation or reduction of molecular oxygen"/>
    <property type="evidence" value="ECO:0007669"/>
    <property type="project" value="InterPro"/>
</dbReference>
<dbReference type="Proteomes" id="UP000813462">
    <property type="component" value="Unassembled WGS sequence"/>
</dbReference>
<comment type="similarity">
    <text evidence="1">Belongs to the cytochrome P450 family.</text>
</comment>
<dbReference type="AlphaFoldDB" id="A0A978VDC8"/>
<dbReference type="SUPFAM" id="SSF48264">
    <property type="entry name" value="Cytochrome P450"/>
    <property type="match status" value="2"/>
</dbReference>
<evidence type="ECO:0000256" key="1">
    <source>
        <dbReference type="ARBA" id="ARBA00010617"/>
    </source>
</evidence>
<dbReference type="GO" id="GO:0020037">
    <property type="term" value="F:heme binding"/>
    <property type="evidence" value="ECO:0007669"/>
    <property type="project" value="InterPro"/>
</dbReference>
<reference evidence="4" key="1">
    <citation type="journal article" date="2021" name="Front. Plant Sci.">
        <title>Chromosome-Scale Genome Assembly for Chinese Sour Jujube and Insights Into Its Genome Evolution and Domestication Signature.</title>
        <authorList>
            <person name="Shen L.-Y."/>
            <person name="Luo H."/>
            <person name="Wang X.-L."/>
            <person name="Wang X.-M."/>
            <person name="Qiu X.-J."/>
            <person name="Liu H."/>
            <person name="Zhou S.-S."/>
            <person name="Jia K.-H."/>
            <person name="Nie S."/>
            <person name="Bao Y.-T."/>
            <person name="Zhang R.-G."/>
            <person name="Yun Q.-Z."/>
            <person name="Chai Y.-H."/>
            <person name="Lu J.-Y."/>
            <person name="Li Y."/>
            <person name="Zhao S.-W."/>
            <person name="Mao J.-F."/>
            <person name="Jia S.-G."/>
            <person name="Mao Y.-M."/>
        </authorList>
    </citation>
    <scope>NUCLEOTIDE SEQUENCE</scope>
    <source>
        <strain evidence="4">AT0</strain>
        <tissue evidence="4">Leaf</tissue>
    </source>
</reference>
<dbReference type="GO" id="GO:0004497">
    <property type="term" value="F:monooxygenase activity"/>
    <property type="evidence" value="ECO:0007669"/>
    <property type="project" value="InterPro"/>
</dbReference>
<gene>
    <name evidence="4" type="ORF">FEM48_Zijuj05G0065000</name>
</gene>
<name>A0A978VDC8_ZIZJJ</name>
<dbReference type="GO" id="GO:0005506">
    <property type="term" value="F:iron ion binding"/>
    <property type="evidence" value="ECO:0007669"/>
    <property type="project" value="InterPro"/>
</dbReference>
<evidence type="ECO:0000313" key="4">
    <source>
        <dbReference type="EMBL" id="KAH7528367.1"/>
    </source>
</evidence>
<keyword evidence="3" id="KW-0408">Iron</keyword>
<dbReference type="PANTHER" id="PTHR47955">
    <property type="entry name" value="CYTOCHROME P450 FAMILY 71 PROTEIN"/>
    <property type="match status" value="1"/>
</dbReference>
<evidence type="ECO:0000256" key="3">
    <source>
        <dbReference type="ARBA" id="ARBA00023004"/>
    </source>
</evidence>
<evidence type="ECO:0000313" key="5">
    <source>
        <dbReference type="Proteomes" id="UP000813462"/>
    </source>
</evidence>
<dbReference type="EMBL" id="JAEACU010000005">
    <property type="protein sequence ID" value="KAH7528367.1"/>
    <property type="molecule type" value="Genomic_DNA"/>
</dbReference>
<comment type="caution">
    <text evidence="4">The sequence shown here is derived from an EMBL/GenBank/DDBJ whole genome shotgun (WGS) entry which is preliminary data.</text>
</comment>
<organism evidence="4 5">
    <name type="scientific">Ziziphus jujuba var. spinosa</name>
    <dbReference type="NCBI Taxonomy" id="714518"/>
    <lineage>
        <taxon>Eukaryota</taxon>
        <taxon>Viridiplantae</taxon>
        <taxon>Streptophyta</taxon>
        <taxon>Embryophyta</taxon>
        <taxon>Tracheophyta</taxon>
        <taxon>Spermatophyta</taxon>
        <taxon>Magnoliopsida</taxon>
        <taxon>eudicotyledons</taxon>
        <taxon>Gunneridae</taxon>
        <taxon>Pentapetalae</taxon>
        <taxon>rosids</taxon>
        <taxon>fabids</taxon>
        <taxon>Rosales</taxon>
        <taxon>Rhamnaceae</taxon>
        <taxon>Paliureae</taxon>
        <taxon>Ziziphus</taxon>
    </lineage>
</organism>
<accession>A0A978VDC8</accession>
<sequence>MVNLSQMSISISHKVISRCVLGQKFEEDNNATRSGFGELSKNATVQLTAFSFGDYFPYLRWMDVVTCLVSSLKATFSNLDPILEKVIDDHKEALTDKDNFLITRRTSLIISSSFRKMVLLIWNSLMSNLKAILMRFENNQVDFKGLPFGVARRGCPSLTFAEDVLSLSTMDVTPHHMRIIGDTKVIPSMLIPSETSWIVYLDFERMSWSALSSPKTTSKELTSILGGSDTAWTSLEWLMSELMRNPKVIKKVHKERFARGNYGFVMRHAQKSTRYHD</sequence>
<proteinExistence type="inferred from homology"/>
<evidence type="ECO:0000256" key="2">
    <source>
        <dbReference type="ARBA" id="ARBA00022723"/>
    </source>
</evidence>
<dbReference type="Gene3D" id="1.10.630.10">
    <property type="entry name" value="Cytochrome P450"/>
    <property type="match status" value="2"/>
</dbReference>
<keyword evidence="2" id="KW-0479">Metal-binding</keyword>
<dbReference type="PANTHER" id="PTHR47955:SF15">
    <property type="entry name" value="CYTOCHROME P450 71A2-LIKE"/>
    <property type="match status" value="1"/>
</dbReference>